<proteinExistence type="predicted"/>
<name>W2TAH7_NECAM</name>
<sequence>MNYGTYFKLLDFMEITIPFCGAFTAGNDLVGTKISVTSEKFQKQLNPCTKVASSSGDSMDVVKFFGFRNSNDHKVI</sequence>
<reference evidence="2" key="1">
    <citation type="journal article" date="2014" name="Nat. Genet.">
        <title>Genome of the human hookworm Necator americanus.</title>
        <authorList>
            <person name="Tang Y.T."/>
            <person name="Gao X."/>
            <person name="Rosa B.A."/>
            <person name="Abubucker S."/>
            <person name="Hallsworth-Pepin K."/>
            <person name="Martin J."/>
            <person name="Tyagi R."/>
            <person name="Heizer E."/>
            <person name="Zhang X."/>
            <person name="Bhonagiri-Palsikar V."/>
            <person name="Minx P."/>
            <person name="Warren W.C."/>
            <person name="Wang Q."/>
            <person name="Zhan B."/>
            <person name="Hotez P.J."/>
            <person name="Sternberg P.W."/>
            <person name="Dougall A."/>
            <person name="Gaze S.T."/>
            <person name="Mulvenna J."/>
            <person name="Sotillo J."/>
            <person name="Ranganathan S."/>
            <person name="Rabelo E.M."/>
            <person name="Wilson R.K."/>
            <person name="Felgner P.L."/>
            <person name="Bethony J."/>
            <person name="Hawdon J.M."/>
            <person name="Gasser R.B."/>
            <person name="Loukas A."/>
            <person name="Mitreva M."/>
        </authorList>
    </citation>
    <scope>NUCLEOTIDE SEQUENCE [LARGE SCALE GENOMIC DNA]</scope>
</reference>
<keyword evidence="2" id="KW-1185">Reference proteome</keyword>
<evidence type="ECO:0000313" key="2">
    <source>
        <dbReference type="Proteomes" id="UP000053676"/>
    </source>
</evidence>
<dbReference type="AlphaFoldDB" id="W2TAH7"/>
<accession>W2TAH7</accession>
<gene>
    <name evidence="1" type="ORF">NECAME_10098</name>
</gene>
<protein>
    <submittedName>
        <fullName evidence="1">Uncharacterized protein</fullName>
    </submittedName>
</protein>
<dbReference type="Proteomes" id="UP000053676">
    <property type="component" value="Unassembled WGS sequence"/>
</dbReference>
<organism evidence="1 2">
    <name type="scientific">Necator americanus</name>
    <name type="common">Human hookworm</name>
    <dbReference type="NCBI Taxonomy" id="51031"/>
    <lineage>
        <taxon>Eukaryota</taxon>
        <taxon>Metazoa</taxon>
        <taxon>Ecdysozoa</taxon>
        <taxon>Nematoda</taxon>
        <taxon>Chromadorea</taxon>
        <taxon>Rhabditida</taxon>
        <taxon>Rhabditina</taxon>
        <taxon>Rhabditomorpha</taxon>
        <taxon>Strongyloidea</taxon>
        <taxon>Ancylostomatidae</taxon>
        <taxon>Bunostominae</taxon>
        <taxon>Necator</taxon>
    </lineage>
</organism>
<evidence type="ECO:0000313" key="1">
    <source>
        <dbReference type="EMBL" id="ETN78838.1"/>
    </source>
</evidence>
<dbReference type="EMBL" id="KI659696">
    <property type="protein sequence ID" value="ETN78838.1"/>
    <property type="molecule type" value="Genomic_DNA"/>
</dbReference>
<dbReference type="KEGG" id="nai:NECAME_10098"/>